<dbReference type="KEGG" id="anf:AQPE_2757"/>
<dbReference type="InterPro" id="IPR016007">
    <property type="entry name" value="Alpha_rhamnosid"/>
</dbReference>
<accession>A0A5K7SBB9</accession>
<keyword evidence="2" id="KW-1185">Reference proteome</keyword>
<name>A0A5K7SBB9_9BACT</name>
<evidence type="ECO:0000313" key="1">
    <source>
        <dbReference type="EMBL" id="BBE18594.1"/>
    </source>
</evidence>
<dbReference type="AlphaFoldDB" id="A0A5K7SBB9"/>
<evidence type="ECO:0000313" key="2">
    <source>
        <dbReference type="Proteomes" id="UP001193389"/>
    </source>
</evidence>
<dbReference type="Pfam" id="PF25788">
    <property type="entry name" value="Ig_Rha78A_N"/>
    <property type="match status" value="1"/>
</dbReference>
<dbReference type="PANTHER" id="PTHR33307">
    <property type="entry name" value="ALPHA-RHAMNOSIDASE (EUROFUNG)"/>
    <property type="match status" value="1"/>
</dbReference>
<dbReference type="Gene3D" id="2.60.40.10">
    <property type="entry name" value="Immunoglobulins"/>
    <property type="match status" value="1"/>
</dbReference>
<dbReference type="EMBL" id="AP018694">
    <property type="protein sequence ID" value="BBE18594.1"/>
    <property type="molecule type" value="Genomic_DNA"/>
</dbReference>
<dbReference type="InterPro" id="IPR013783">
    <property type="entry name" value="Ig-like_fold"/>
</dbReference>
<sequence>MEQTAYEIRVTDNPEKLDAGKYLQSGKISGNQTFGIQYSGKPLKSFTRYFWKVRVWDQNDKVSEWSASS</sequence>
<dbReference type="Proteomes" id="UP001193389">
    <property type="component" value="Chromosome"/>
</dbReference>
<protein>
    <submittedName>
        <fullName evidence="1">Alfa-L-rhamnosidase</fullName>
    </submittedName>
</protein>
<dbReference type="PANTHER" id="PTHR33307:SF6">
    <property type="entry name" value="ALPHA-RHAMNOSIDASE (EUROFUNG)-RELATED"/>
    <property type="match status" value="1"/>
</dbReference>
<reference evidence="1" key="1">
    <citation type="journal article" date="2020" name="Int. J. Syst. Evol. Microbiol.">
        <title>Aquipluma nitroreducens gen. nov. sp. nov., a novel facultatively anaerobic bacterium isolated from a freshwater lake.</title>
        <authorList>
            <person name="Watanabe M."/>
            <person name="Kojima H."/>
            <person name="Fukui M."/>
        </authorList>
    </citation>
    <scope>NUCLEOTIDE SEQUENCE</scope>
    <source>
        <strain evidence="1">MeG22</strain>
    </source>
</reference>
<dbReference type="RefSeq" id="WP_318346917.1">
    <property type="nucleotide sequence ID" value="NZ_AP018694.1"/>
</dbReference>
<organism evidence="1 2">
    <name type="scientific">Aquipluma nitroreducens</name>
    <dbReference type="NCBI Taxonomy" id="2010828"/>
    <lineage>
        <taxon>Bacteria</taxon>
        <taxon>Pseudomonadati</taxon>
        <taxon>Bacteroidota</taxon>
        <taxon>Bacteroidia</taxon>
        <taxon>Marinilabiliales</taxon>
        <taxon>Prolixibacteraceae</taxon>
        <taxon>Aquipluma</taxon>
    </lineage>
</organism>
<proteinExistence type="predicted"/>
<gene>
    <name evidence="1" type="ORF">AQPE_2757</name>
</gene>